<proteinExistence type="predicted"/>
<feature type="region of interest" description="Disordered" evidence="1">
    <location>
        <begin position="1"/>
        <end position="28"/>
    </location>
</feature>
<dbReference type="EMBL" id="SJPO01000012">
    <property type="protein sequence ID" value="TWT67721.1"/>
    <property type="molecule type" value="Genomic_DNA"/>
</dbReference>
<name>A0A5C5XYV0_9BACT</name>
<dbReference type="Gene3D" id="3.40.190.10">
    <property type="entry name" value="Periplasmic binding protein-like II"/>
    <property type="match status" value="1"/>
</dbReference>
<comment type="caution">
    <text evidence="2">The sequence shown here is derived from an EMBL/GenBank/DDBJ whole genome shotgun (WGS) entry which is preliminary data.</text>
</comment>
<dbReference type="SUPFAM" id="SSF53850">
    <property type="entry name" value="Periplasmic binding protein-like II"/>
    <property type="match status" value="1"/>
</dbReference>
<reference evidence="2 3" key="1">
    <citation type="submission" date="2019-02" db="EMBL/GenBank/DDBJ databases">
        <title>Deep-cultivation of Planctomycetes and their phenomic and genomic characterization uncovers novel biology.</title>
        <authorList>
            <person name="Wiegand S."/>
            <person name="Jogler M."/>
            <person name="Boedeker C."/>
            <person name="Pinto D."/>
            <person name="Vollmers J."/>
            <person name="Rivas-Marin E."/>
            <person name="Kohn T."/>
            <person name="Peeters S.H."/>
            <person name="Heuer A."/>
            <person name="Rast P."/>
            <person name="Oberbeckmann S."/>
            <person name="Bunk B."/>
            <person name="Jeske O."/>
            <person name="Meyerdierks A."/>
            <person name="Storesund J.E."/>
            <person name="Kallscheuer N."/>
            <person name="Luecker S."/>
            <person name="Lage O.M."/>
            <person name="Pohl T."/>
            <person name="Merkel B.J."/>
            <person name="Hornburger P."/>
            <person name="Mueller R.-W."/>
            <person name="Bruemmer F."/>
            <person name="Labrenz M."/>
            <person name="Spormann A.M."/>
            <person name="Op Den Camp H."/>
            <person name="Overmann J."/>
            <person name="Amann R."/>
            <person name="Jetten M.S.M."/>
            <person name="Mascher T."/>
            <person name="Medema M.H."/>
            <person name="Devos D.P."/>
            <person name="Kaster A.-K."/>
            <person name="Ovreas L."/>
            <person name="Rohde M."/>
            <person name="Galperin M.Y."/>
            <person name="Jogler C."/>
        </authorList>
    </citation>
    <scope>NUCLEOTIDE SEQUENCE [LARGE SCALE GENOMIC DNA]</scope>
    <source>
        <strain evidence="2 3">Pla123a</strain>
    </source>
</reference>
<evidence type="ECO:0000256" key="1">
    <source>
        <dbReference type="SAM" id="MobiDB-lite"/>
    </source>
</evidence>
<dbReference type="AlphaFoldDB" id="A0A5C5XYV0"/>
<accession>A0A5C5XYV0</accession>
<feature type="compositionally biased region" description="Basic and acidic residues" evidence="1">
    <location>
        <begin position="12"/>
        <end position="23"/>
    </location>
</feature>
<evidence type="ECO:0000313" key="2">
    <source>
        <dbReference type="EMBL" id="TWT67721.1"/>
    </source>
</evidence>
<keyword evidence="3" id="KW-1185">Reference proteome</keyword>
<dbReference type="Proteomes" id="UP000318478">
    <property type="component" value="Unassembled WGS sequence"/>
</dbReference>
<gene>
    <name evidence="2" type="ORF">Pla123a_42770</name>
</gene>
<organism evidence="2 3">
    <name type="scientific">Posidoniimonas polymericola</name>
    <dbReference type="NCBI Taxonomy" id="2528002"/>
    <lineage>
        <taxon>Bacteria</taxon>
        <taxon>Pseudomonadati</taxon>
        <taxon>Planctomycetota</taxon>
        <taxon>Planctomycetia</taxon>
        <taxon>Pirellulales</taxon>
        <taxon>Lacipirellulaceae</taxon>
        <taxon>Posidoniimonas</taxon>
    </lineage>
</organism>
<sequence length="416" mass="44228">MLVLAAGCPRPQADKPKPADAGHPRPSAASVTLTIGVGDDPQLAAAIELLAGEWREVSGGRFEVRPLEDGGATADLIVFSPLALGGLCDAGTLRPVRDSALRSDALAVEDLYPAVREQLISYGGRLMALPLGCVTPLAVSQGEGEVRWAEVAQAGPLRPAWRLLAQAAPLAVHELRESVLFDPESMAPKITSEPFVAALEALVAAPPADQAPAQLVVPSRPAEAVAGTAKGVRVSPLPGASRFYHPVRNEWITVNGAPRRVSLVGVDGRLVGVTAASRNGAAAFKLAAWLAGKSNARQLAQASRHVANVRRSLSRLPDDWQGQGAAGLGREFAAALDAAWQNKLRLVAPRLIEVERYLVALDDAVQQAIDGQSEPLDALRQAADRWDTLTDEVGRQRQRSCYLRHLGVEQYEPPKR</sequence>
<protein>
    <recommendedName>
        <fullName evidence="4">Bacterial extracellular solute-binding protein</fullName>
    </recommendedName>
</protein>
<evidence type="ECO:0008006" key="4">
    <source>
        <dbReference type="Google" id="ProtNLM"/>
    </source>
</evidence>
<evidence type="ECO:0000313" key="3">
    <source>
        <dbReference type="Proteomes" id="UP000318478"/>
    </source>
</evidence>